<organism evidence="2 3">
    <name type="scientific">Portunus trituberculatus</name>
    <name type="common">Swimming crab</name>
    <name type="synonym">Neptunus trituberculatus</name>
    <dbReference type="NCBI Taxonomy" id="210409"/>
    <lineage>
        <taxon>Eukaryota</taxon>
        <taxon>Metazoa</taxon>
        <taxon>Ecdysozoa</taxon>
        <taxon>Arthropoda</taxon>
        <taxon>Crustacea</taxon>
        <taxon>Multicrustacea</taxon>
        <taxon>Malacostraca</taxon>
        <taxon>Eumalacostraca</taxon>
        <taxon>Eucarida</taxon>
        <taxon>Decapoda</taxon>
        <taxon>Pleocyemata</taxon>
        <taxon>Brachyura</taxon>
        <taxon>Eubrachyura</taxon>
        <taxon>Portunoidea</taxon>
        <taxon>Portunidae</taxon>
        <taxon>Portuninae</taxon>
        <taxon>Portunus</taxon>
    </lineage>
</organism>
<evidence type="ECO:0000313" key="2">
    <source>
        <dbReference type="EMBL" id="MPC07492.1"/>
    </source>
</evidence>
<keyword evidence="3" id="KW-1185">Reference proteome</keyword>
<proteinExistence type="predicted"/>
<feature type="compositionally biased region" description="Basic residues" evidence="1">
    <location>
        <begin position="18"/>
        <end position="32"/>
    </location>
</feature>
<evidence type="ECO:0000313" key="3">
    <source>
        <dbReference type="Proteomes" id="UP000324222"/>
    </source>
</evidence>
<feature type="compositionally biased region" description="Low complexity" evidence="1">
    <location>
        <begin position="122"/>
        <end position="138"/>
    </location>
</feature>
<comment type="caution">
    <text evidence="2">The sequence shown here is derived from an EMBL/GenBank/DDBJ whole genome shotgun (WGS) entry which is preliminary data.</text>
</comment>
<feature type="compositionally biased region" description="Basic residues" evidence="1">
    <location>
        <begin position="1"/>
        <end position="10"/>
    </location>
</feature>
<dbReference type="Proteomes" id="UP000324222">
    <property type="component" value="Unassembled WGS sequence"/>
</dbReference>
<protein>
    <submittedName>
        <fullName evidence="2">Uncharacterized protein</fullName>
    </submittedName>
</protein>
<evidence type="ECO:0000256" key="1">
    <source>
        <dbReference type="SAM" id="MobiDB-lite"/>
    </source>
</evidence>
<dbReference type="EMBL" id="VSRR010000002">
    <property type="protein sequence ID" value="MPC07492.1"/>
    <property type="molecule type" value="Genomic_DNA"/>
</dbReference>
<gene>
    <name evidence="2" type="ORF">E2C01_000053</name>
</gene>
<name>A0A5B7CD36_PORTR</name>
<accession>A0A5B7CD36</accession>
<reference evidence="2 3" key="1">
    <citation type="submission" date="2019-05" db="EMBL/GenBank/DDBJ databases">
        <title>Another draft genome of Portunus trituberculatus and its Hox gene families provides insights of decapod evolution.</title>
        <authorList>
            <person name="Jeong J.-H."/>
            <person name="Song I."/>
            <person name="Kim S."/>
            <person name="Choi T."/>
            <person name="Kim D."/>
            <person name="Ryu S."/>
            <person name="Kim W."/>
        </authorList>
    </citation>
    <scope>NUCLEOTIDE SEQUENCE [LARGE SCALE GENOMIC DNA]</scope>
    <source>
        <tissue evidence="2">Muscle</tissue>
    </source>
</reference>
<feature type="region of interest" description="Disordered" evidence="1">
    <location>
        <begin position="1"/>
        <end position="32"/>
    </location>
</feature>
<sequence>MVLKLRAGRSVRHEDINKKKKKKRKEKRRKKKILRYDNCALSPASRWQEKLGVVNPKREQNIRKTPTILHPARCGQAKWMMTTTDRGKGVEEGENGGAAAAAAVAAVGGGCTDTSIDPPPSSTSSSNSNSSSASIPPSGVMVPGGPKGPDGTVIEEVRHWGAHFGTYLEVVALLLGQGTGGHNGTLLSR</sequence>
<dbReference type="AlphaFoldDB" id="A0A5B7CD36"/>
<feature type="region of interest" description="Disordered" evidence="1">
    <location>
        <begin position="110"/>
        <end position="153"/>
    </location>
</feature>